<feature type="region of interest" description="Disordered" evidence="1">
    <location>
        <begin position="498"/>
        <end position="524"/>
    </location>
</feature>
<evidence type="ECO:0000313" key="2">
    <source>
        <dbReference type="EMBL" id="ESO90543.1"/>
    </source>
</evidence>
<proteinExistence type="predicted"/>
<evidence type="ECO:0000256" key="1">
    <source>
        <dbReference type="SAM" id="MobiDB-lite"/>
    </source>
</evidence>
<dbReference type="GeneID" id="20239653"/>
<sequence length="524" mass="60156">MAVHNESQLNSTPYFDPEKHPKDTLKAFTEFVICFELRYDAQYPDPPKVSLDAALERWKIQNTTAENRDPKPTILQYDTVRNAWHSRDRVPKLLGMFTSSRFYADWLTAEPDEQIRKDIGWDDFLTKMRRFYKGSDNETVQNFHFRDISQEPDETFPGFCNKVKREAKHCAFKCDSPTCTAESTAIRDQIIIGTSNSNIREEALLRDWNLTDLCQKGMAMESAARGGTEIADTGACVSVCGTSQAKRWNLLDKLVSSKVRIKPYMSNPISVHGTAICSVTFGSISVPVEWHVISGFCEPILSGDKALQLGIINFSPKAETFFPIHSIDKTADDVSKISLQKILTHYPENFTGLGKLRHHQVKEARQRDGLIKQRRAEKINDSKYRYQSLFKIGDRALLRNYNKTSKFHPTFLPDSCKVTHVDDTGSFILLERQKDGRMFTRHPDDIKKCVIDEEIVPKSQPLTEQEVIKRWHELCETHANHGLNDDDSGDSLLEYQQQDDGNIAPPEPRNRRRNPRYFNDDFVN</sequence>
<dbReference type="Proteomes" id="UP000030746">
    <property type="component" value="Unassembled WGS sequence"/>
</dbReference>
<dbReference type="CTD" id="20239653"/>
<dbReference type="RefSeq" id="XP_009058864.1">
    <property type="nucleotide sequence ID" value="XM_009060616.1"/>
</dbReference>
<organism evidence="2 3">
    <name type="scientific">Lottia gigantea</name>
    <name type="common">Giant owl limpet</name>
    <dbReference type="NCBI Taxonomy" id="225164"/>
    <lineage>
        <taxon>Eukaryota</taxon>
        <taxon>Metazoa</taxon>
        <taxon>Spiralia</taxon>
        <taxon>Lophotrochozoa</taxon>
        <taxon>Mollusca</taxon>
        <taxon>Gastropoda</taxon>
        <taxon>Patellogastropoda</taxon>
        <taxon>Lottioidea</taxon>
        <taxon>Lottiidae</taxon>
        <taxon>Lottia</taxon>
    </lineage>
</organism>
<name>V3ZH30_LOTGI</name>
<dbReference type="HOGENOM" id="CLU_520019_0_0_1"/>
<accession>V3ZH30</accession>
<keyword evidence="3" id="KW-1185">Reference proteome</keyword>
<dbReference type="AlphaFoldDB" id="V3ZH30"/>
<reference evidence="2 3" key="1">
    <citation type="journal article" date="2013" name="Nature">
        <title>Insights into bilaterian evolution from three spiralian genomes.</title>
        <authorList>
            <person name="Simakov O."/>
            <person name="Marletaz F."/>
            <person name="Cho S.J."/>
            <person name="Edsinger-Gonzales E."/>
            <person name="Havlak P."/>
            <person name="Hellsten U."/>
            <person name="Kuo D.H."/>
            <person name="Larsson T."/>
            <person name="Lv J."/>
            <person name="Arendt D."/>
            <person name="Savage R."/>
            <person name="Osoegawa K."/>
            <person name="de Jong P."/>
            <person name="Grimwood J."/>
            <person name="Chapman J.A."/>
            <person name="Shapiro H."/>
            <person name="Aerts A."/>
            <person name="Otillar R.P."/>
            <person name="Terry A.Y."/>
            <person name="Boore J.L."/>
            <person name="Grigoriev I.V."/>
            <person name="Lindberg D.R."/>
            <person name="Seaver E.C."/>
            <person name="Weisblat D.A."/>
            <person name="Putnam N.H."/>
            <person name="Rokhsar D.S."/>
        </authorList>
    </citation>
    <scope>NUCLEOTIDE SEQUENCE [LARGE SCALE GENOMIC DNA]</scope>
</reference>
<dbReference type="EMBL" id="KB202408">
    <property type="protein sequence ID" value="ESO90543.1"/>
    <property type="molecule type" value="Genomic_DNA"/>
</dbReference>
<protein>
    <submittedName>
        <fullName evidence="2">Uncharacterized protein</fullName>
    </submittedName>
</protein>
<evidence type="ECO:0000313" key="3">
    <source>
        <dbReference type="Proteomes" id="UP000030746"/>
    </source>
</evidence>
<gene>
    <name evidence="2" type="ORF">LOTGIDRAFT_164131</name>
</gene>
<dbReference type="STRING" id="225164.V3ZH30"/>
<dbReference type="KEGG" id="lgi:LOTGIDRAFT_164131"/>